<dbReference type="InterPro" id="IPR002525">
    <property type="entry name" value="Transp_IS110-like_N"/>
</dbReference>
<accession>A0ABT7CX93</accession>
<dbReference type="InterPro" id="IPR047650">
    <property type="entry name" value="Transpos_IS110"/>
</dbReference>
<keyword evidence="5" id="KW-1185">Reference proteome</keyword>
<evidence type="ECO:0000259" key="3">
    <source>
        <dbReference type="Pfam" id="PF02371"/>
    </source>
</evidence>
<keyword evidence="1" id="KW-0175">Coiled coil</keyword>
<organism evidence="4 5">
    <name type="scientific">Xanthocytophaga flava</name>
    <dbReference type="NCBI Taxonomy" id="3048013"/>
    <lineage>
        <taxon>Bacteria</taxon>
        <taxon>Pseudomonadati</taxon>
        <taxon>Bacteroidota</taxon>
        <taxon>Cytophagia</taxon>
        <taxon>Cytophagales</taxon>
        <taxon>Rhodocytophagaceae</taxon>
        <taxon>Xanthocytophaga</taxon>
    </lineage>
</organism>
<dbReference type="Proteomes" id="UP001228581">
    <property type="component" value="Unassembled WGS sequence"/>
</dbReference>
<evidence type="ECO:0000259" key="2">
    <source>
        <dbReference type="Pfam" id="PF01548"/>
    </source>
</evidence>
<sequence length="432" mass="48645">FMCMSTPSANTSSCVNPLKYCVGIDVAKDSLKVCLSVLLPDLQIKVKASTQFANTEKGFESFWIWIHKHSKHKVDAVKVDAVKVDAGKVDAGKVDAVKVDAGKVDAGKACDSVPLHFLLEATGIYHEKIAWFLYSKQEQVKQEQVKQEQVKQEQVKQEQVKQAQMMQVHVILANKARAYLKSMGYKSKNDKLDAKGLAQMCAEKSLPCWKPVSKAIYHLRSLTRLHEDLQIQKTALTNRLQALQASMYELKQASKSLRMVLKSITAQLQSLEEQIRQVIGKDPQLAKKYSCVNSIKGIGLMTFAVIVAETDGFALIENQAQLCSYAGYDVIENQSGKRAGLGRISKKGNAHIRRVLHLPSFSVVKYEPRFTVFYQRIFERSYLKMKAYVAVQRKLLCVIYALWKKEERFQAQLNTTQLNTSQTSSTQASLVQ</sequence>
<feature type="coiled-coil region" evidence="1">
    <location>
        <begin position="219"/>
        <end position="281"/>
    </location>
</feature>
<feature type="domain" description="Transposase IS110-like N-terminal" evidence="2">
    <location>
        <begin position="159"/>
        <end position="243"/>
    </location>
</feature>
<dbReference type="Pfam" id="PF01548">
    <property type="entry name" value="DEDD_Tnp_IS110"/>
    <property type="match status" value="1"/>
</dbReference>
<name>A0ABT7CX93_9BACT</name>
<reference evidence="4 5" key="1">
    <citation type="submission" date="2023-05" db="EMBL/GenBank/DDBJ databases">
        <authorList>
            <person name="Zhang X."/>
        </authorList>
    </citation>
    <scope>NUCLEOTIDE SEQUENCE [LARGE SCALE GENOMIC DNA]</scope>
    <source>
        <strain evidence="4 5">DM2B3-1</strain>
    </source>
</reference>
<gene>
    <name evidence="4" type="ORF">QNI19_35975</name>
</gene>
<proteinExistence type="predicted"/>
<dbReference type="PANTHER" id="PTHR33055">
    <property type="entry name" value="TRANSPOSASE FOR INSERTION SEQUENCE ELEMENT IS1111A"/>
    <property type="match status" value="1"/>
</dbReference>
<feature type="domain" description="Transposase IS116/IS110/IS902 C-terminal" evidence="3">
    <location>
        <begin position="291"/>
        <end position="375"/>
    </location>
</feature>
<dbReference type="Pfam" id="PF02371">
    <property type="entry name" value="Transposase_20"/>
    <property type="match status" value="1"/>
</dbReference>
<evidence type="ECO:0000313" key="5">
    <source>
        <dbReference type="Proteomes" id="UP001228581"/>
    </source>
</evidence>
<dbReference type="EMBL" id="JASJOT010000045">
    <property type="protein sequence ID" value="MDJ1498389.1"/>
    <property type="molecule type" value="Genomic_DNA"/>
</dbReference>
<dbReference type="RefSeq" id="WP_314004778.1">
    <property type="nucleotide sequence ID" value="NZ_JASJOT010000045.1"/>
</dbReference>
<evidence type="ECO:0000313" key="4">
    <source>
        <dbReference type="EMBL" id="MDJ1498389.1"/>
    </source>
</evidence>
<dbReference type="InterPro" id="IPR003346">
    <property type="entry name" value="Transposase_20"/>
</dbReference>
<comment type="caution">
    <text evidence="4">The sequence shown here is derived from an EMBL/GenBank/DDBJ whole genome shotgun (WGS) entry which is preliminary data.</text>
</comment>
<feature type="non-terminal residue" evidence="4">
    <location>
        <position position="1"/>
    </location>
</feature>
<protein>
    <submittedName>
        <fullName evidence="4">IS110 family transposase</fullName>
    </submittedName>
</protein>
<dbReference type="NCBIfam" id="NF033542">
    <property type="entry name" value="transpos_IS110"/>
    <property type="match status" value="1"/>
</dbReference>
<evidence type="ECO:0000256" key="1">
    <source>
        <dbReference type="SAM" id="Coils"/>
    </source>
</evidence>
<dbReference type="PANTHER" id="PTHR33055:SF3">
    <property type="entry name" value="PUTATIVE TRANSPOSASE FOR IS117-RELATED"/>
    <property type="match status" value="1"/>
</dbReference>